<protein>
    <submittedName>
        <fullName evidence="2">LysR substrate-binding domain-containing protein</fullName>
    </submittedName>
</protein>
<dbReference type="InterPro" id="IPR005119">
    <property type="entry name" value="LysR_subst-bd"/>
</dbReference>
<dbReference type="SUPFAM" id="SSF53850">
    <property type="entry name" value="Periplasmic binding protein-like II"/>
    <property type="match status" value="1"/>
</dbReference>
<accession>A0ABW1U4Q9</accession>
<organism evidence="2 3">
    <name type="scientific">Polaromonas aquatica</name>
    <dbReference type="NCBI Taxonomy" id="332657"/>
    <lineage>
        <taxon>Bacteria</taxon>
        <taxon>Pseudomonadati</taxon>
        <taxon>Pseudomonadota</taxon>
        <taxon>Betaproteobacteria</taxon>
        <taxon>Burkholderiales</taxon>
        <taxon>Comamonadaceae</taxon>
        <taxon>Polaromonas</taxon>
    </lineage>
</organism>
<dbReference type="Pfam" id="PF03466">
    <property type="entry name" value="LysR_substrate"/>
    <property type="match status" value="1"/>
</dbReference>
<dbReference type="Gene3D" id="3.40.190.10">
    <property type="entry name" value="Periplasmic binding protein-like II"/>
    <property type="match status" value="1"/>
</dbReference>
<evidence type="ECO:0000313" key="3">
    <source>
        <dbReference type="Proteomes" id="UP001596270"/>
    </source>
</evidence>
<sequence>MVARRGHPKSQARRLAELEDQAWVFSGPVGAPGATVMRLFGNAGLTPPRAAITCETLTQVSALLLSTDYLALLPRLVLENGLLPKDLVEIRFSDALLHYDLCLVHRSTVPLTPLSATLASMLTASVTSLRSKTGRGVERDSA</sequence>
<evidence type="ECO:0000313" key="2">
    <source>
        <dbReference type="EMBL" id="MFC6284568.1"/>
    </source>
</evidence>
<evidence type="ECO:0000259" key="1">
    <source>
        <dbReference type="Pfam" id="PF03466"/>
    </source>
</evidence>
<dbReference type="EMBL" id="JBHSRS010000084">
    <property type="protein sequence ID" value="MFC6284568.1"/>
    <property type="molecule type" value="Genomic_DNA"/>
</dbReference>
<reference evidence="3" key="1">
    <citation type="journal article" date="2019" name="Int. J. Syst. Evol. Microbiol.">
        <title>The Global Catalogue of Microorganisms (GCM) 10K type strain sequencing project: providing services to taxonomists for standard genome sequencing and annotation.</title>
        <authorList>
            <consortium name="The Broad Institute Genomics Platform"/>
            <consortium name="The Broad Institute Genome Sequencing Center for Infectious Disease"/>
            <person name="Wu L."/>
            <person name="Ma J."/>
        </authorList>
    </citation>
    <scope>NUCLEOTIDE SEQUENCE [LARGE SCALE GENOMIC DNA]</scope>
    <source>
        <strain evidence="3">CCUG 39402</strain>
    </source>
</reference>
<feature type="domain" description="LysR substrate-binding" evidence="1">
    <location>
        <begin position="1"/>
        <end position="124"/>
    </location>
</feature>
<gene>
    <name evidence="2" type="ORF">ACFQND_25360</name>
</gene>
<comment type="caution">
    <text evidence="2">The sequence shown here is derived from an EMBL/GenBank/DDBJ whole genome shotgun (WGS) entry which is preliminary data.</text>
</comment>
<name>A0ABW1U4Q9_9BURK</name>
<keyword evidence="3" id="KW-1185">Reference proteome</keyword>
<proteinExistence type="predicted"/>
<dbReference type="RefSeq" id="WP_371438839.1">
    <property type="nucleotide sequence ID" value="NZ_JBHSRS010000084.1"/>
</dbReference>
<dbReference type="Proteomes" id="UP001596270">
    <property type="component" value="Unassembled WGS sequence"/>
</dbReference>